<gene>
    <name evidence="6" type="ORF">L798_02985</name>
</gene>
<dbReference type="InterPro" id="IPR003591">
    <property type="entry name" value="Leu-rich_rpt_typical-subtyp"/>
</dbReference>
<dbReference type="InParanoid" id="A0A067RLN4"/>
<evidence type="ECO:0000256" key="4">
    <source>
        <dbReference type="SAM" id="Phobius"/>
    </source>
</evidence>
<dbReference type="GO" id="GO:0031012">
    <property type="term" value="C:extracellular matrix"/>
    <property type="evidence" value="ECO:0007669"/>
    <property type="project" value="TreeGrafter"/>
</dbReference>
<dbReference type="AlphaFoldDB" id="A0A067RLN4"/>
<evidence type="ECO:0000256" key="3">
    <source>
        <dbReference type="ARBA" id="ARBA00022737"/>
    </source>
</evidence>
<dbReference type="InterPro" id="IPR050328">
    <property type="entry name" value="Dev_Immune_Receptor"/>
</dbReference>
<dbReference type="SMART" id="SM00369">
    <property type="entry name" value="LRR_TYP"/>
    <property type="match status" value="3"/>
</dbReference>
<keyword evidence="7" id="KW-1185">Reference proteome</keyword>
<keyword evidence="4" id="KW-0472">Membrane</keyword>
<dbReference type="GO" id="GO:0005615">
    <property type="term" value="C:extracellular space"/>
    <property type="evidence" value="ECO:0007669"/>
    <property type="project" value="TreeGrafter"/>
</dbReference>
<evidence type="ECO:0000256" key="5">
    <source>
        <dbReference type="SAM" id="SignalP"/>
    </source>
</evidence>
<keyword evidence="4" id="KW-0812">Transmembrane</keyword>
<name>A0A067RLN4_ZOONE</name>
<dbReference type="PROSITE" id="PS51450">
    <property type="entry name" value="LRR"/>
    <property type="match status" value="1"/>
</dbReference>
<dbReference type="Pfam" id="PF13855">
    <property type="entry name" value="LRR_8"/>
    <property type="match status" value="2"/>
</dbReference>
<sequence>MFLQTAFILLPFLVLFEIAQTASFSVDPSHFNPRESQKRCSYLRDHGMMAVDCYNLDLSSIPQDLRTNIEILQATRNRIRDLYKDSFARYTDIKFLYLDDNMISYVENETFDPLQDLEVIRLSHNALVRIPSGVLRLPKIRKIFLDGNRLINEGGFVGAPVSESLESLTLANCYLKELPPLKMLPNLSELNVSGNDVKRILPQQLAPMCKLHWLDLSGNSRLSERGESGCDCYLLDSWIRNKNIILQRGYKLNCESDKYDFSHCGNMTEAEEIYDTCKSRAAAKAQEAKVRKTWYLIGIILAAIIIIVMLCLLYLHLRNKTIQQENKFAINNNTDGKSVSQADEEIATDELLKEIKC</sequence>
<evidence type="ECO:0000313" key="6">
    <source>
        <dbReference type="EMBL" id="KDR21520.1"/>
    </source>
</evidence>
<dbReference type="Proteomes" id="UP000027135">
    <property type="component" value="Unassembled WGS sequence"/>
</dbReference>
<accession>A0A067RLN4</accession>
<dbReference type="Gene3D" id="3.80.10.10">
    <property type="entry name" value="Ribonuclease Inhibitor"/>
    <property type="match status" value="1"/>
</dbReference>
<dbReference type="InterPro" id="IPR001611">
    <property type="entry name" value="Leu-rich_rpt"/>
</dbReference>
<feature type="chain" id="PRO_5001648227" evidence="5">
    <location>
        <begin position="22"/>
        <end position="357"/>
    </location>
</feature>
<dbReference type="SUPFAM" id="SSF52058">
    <property type="entry name" value="L domain-like"/>
    <property type="match status" value="1"/>
</dbReference>
<keyword evidence="4" id="KW-1133">Transmembrane helix</keyword>
<organism evidence="6 7">
    <name type="scientific">Zootermopsis nevadensis</name>
    <name type="common">Dampwood termite</name>
    <dbReference type="NCBI Taxonomy" id="136037"/>
    <lineage>
        <taxon>Eukaryota</taxon>
        <taxon>Metazoa</taxon>
        <taxon>Ecdysozoa</taxon>
        <taxon>Arthropoda</taxon>
        <taxon>Hexapoda</taxon>
        <taxon>Insecta</taxon>
        <taxon>Pterygota</taxon>
        <taxon>Neoptera</taxon>
        <taxon>Polyneoptera</taxon>
        <taxon>Dictyoptera</taxon>
        <taxon>Blattodea</taxon>
        <taxon>Blattoidea</taxon>
        <taxon>Termitoidae</taxon>
        <taxon>Termopsidae</taxon>
        <taxon>Zootermopsis</taxon>
    </lineage>
</organism>
<dbReference type="InterPro" id="IPR032675">
    <property type="entry name" value="LRR_dom_sf"/>
</dbReference>
<protein>
    <submittedName>
        <fullName evidence="6">Slit-like protein 3 protein</fullName>
    </submittedName>
</protein>
<dbReference type="OMA" id="TRCTYEY"/>
<evidence type="ECO:0000313" key="7">
    <source>
        <dbReference type="Proteomes" id="UP000027135"/>
    </source>
</evidence>
<dbReference type="PANTHER" id="PTHR24373:SF261">
    <property type="entry name" value="VASORIN"/>
    <property type="match status" value="1"/>
</dbReference>
<evidence type="ECO:0000256" key="2">
    <source>
        <dbReference type="ARBA" id="ARBA00022729"/>
    </source>
</evidence>
<dbReference type="OrthoDB" id="694479at2759"/>
<keyword evidence="2 5" id="KW-0732">Signal</keyword>
<evidence type="ECO:0000256" key="1">
    <source>
        <dbReference type="ARBA" id="ARBA00022614"/>
    </source>
</evidence>
<feature type="signal peptide" evidence="5">
    <location>
        <begin position="1"/>
        <end position="21"/>
    </location>
</feature>
<dbReference type="STRING" id="136037.A0A067RLN4"/>
<dbReference type="EMBL" id="KK852550">
    <property type="protein sequence ID" value="KDR21520.1"/>
    <property type="molecule type" value="Genomic_DNA"/>
</dbReference>
<reference evidence="6 7" key="1">
    <citation type="journal article" date="2014" name="Nat. Commun.">
        <title>Molecular traces of alternative social organization in a termite genome.</title>
        <authorList>
            <person name="Terrapon N."/>
            <person name="Li C."/>
            <person name="Robertson H.M."/>
            <person name="Ji L."/>
            <person name="Meng X."/>
            <person name="Booth W."/>
            <person name="Chen Z."/>
            <person name="Childers C.P."/>
            <person name="Glastad K.M."/>
            <person name="Gokhale K."/>
            <person name="Gowin J."/>
            <person name="Gronenberg W."/>
            <person name="Hermansen R.A."/>
            <person name="Hu H."/>
            <person name="Hunt B.G."/>
            <person name="Huylmans A.K."/>
            <person name="Khalil S.M."/>
            <person name="Mitchell R.D."/>
            <person name="Munoz-Torres M.C."/>
            <person name="Mustard J.A."/>
            <person name="Pan H."/>
            <person name="Reese J.T."/>
            <person name="Scharf M.E."/>
            <person name="Sun F."/>
            <person name="Vogel H."/>
            <person name="Xiao J."/>
            <person name="Yang W."/>
            <person name="Yang Z."/>
            <person name="Yang Z."/>
            <person name="Zhou J."/>
            <person name="Zhu J."/>
            <person name="Brent C.S."/>
            <person name="Elsik C.G."/>
            <person name="Goodisman M.A."/>
            <person name="Liberles D.A."/>
            <person name="Roe R.M."/>
            <person name="Vargo E.L."/>
            <person name="Vilcinskas A."/>
            <person name="Wang J."/>
            <person name="Bornberg-Bauer E."/>
            <person name="Korb J."/>
            <person name="Zhang G."/>
            <person name="Liebig J."/>
        </authorList>
    </citation>
    <scope>NUCLEOTIDE SEQUENCE [LARGE SCALE GENOMIC DNA]</scope>
    <source>
        <tissue evidence="6">Whole organism</tissue>
    </source>
</reference>
<keyword evidence="1" id="KW-0433">Leucine-rich repeat</keyword>
<dbReference type="PANTHER" id="PTHR24373">
    <property type="entry name" value="SLIT RELATED LEUCINE-RICH REPEAT NEURONAL PROTEIN"/>
    <property type="match status" value="1"/>
</dbReference>
<keyword evidence="3" id="KW-0677">Repeat</keyword>
<feature type="transmembrane region" description="Helical" evidence="4">
    <location>
        <begin position="294"/>
        <end position="317"/>
    </location>
</feature>
<dbReference type="eggNOG" id="KOG0619">
    <property type="taxonomic scope" value="Eukaryota"/>
</dbReference>
<proteinExistence type="predicted"/>